<dbReference type="InterPro" id="IPR043502">
    <property type="entry name" value="DNA/RNA_pol_sf"/>
</dbReference>
<dbReference type="EMBL" id="CP045898">
    <property type="protein sequence ID" value="QQP40117.1"/>
    <property type="molecule type" value="Genomic_DNA"/>
</dbReference>
<evidence type="ECO:0000259" key="2">
    <source>
        <dbReference type="PROSITE" id="PS50878"/>
    </source>
</evidence>
<feature type="region of interest" description="Disordered" evidence="1">
    <location>
        <begin position="1"/>
        <end position="20"/>
    </location>
</feature>
<evidence type="ECO:0000313" key="4">
    <source>
        <dbReference type="Proteomes" id="UP000595437"/>
    </source>
</evidence>
<dbReference type="OrthoDB" id="411173at2759"/>
<dbReference type="PROSITE" id="PS50878">
    <property type="entry name" value="RT_POL"/>
    <property type="match status" value="1"/>
</dbReference>
<feature type="domain" description="Reverse transcriptase" evidence="2">
    <location>
        <begin position="649"/>
        <end position="915"/>
    </location>
</feature>
<protein>
    <recommendedName>
        <fullName evidence="2">Reverse transcriptase domain-containing protein</fullName>
    </recommendedName>
</protein>
<dbReference type="InterPro" id="IPR000477">
    <property type="entry name" value="RT_dom"/>
</dbReference>
<dbReference type="InterPro" id="IPR036691">
    <property type="entry name" value="Endo/exonu/phosph_ase_sf"/>
</dbReference>
<dbReference type="PANTHER" id="PTHR19446">
    <property type="entry name" value="REVERSE TRANSCRIPTASES"/>
    <property type="match status" value="1"/>
</dbReference>
<evidence type="ECO:0000313" key="3">
    <source>
        <dbReference type="EMBL" id="QQP40117.1"/>
    </source>
</evidence>
<gene>
    <name evidence="3" type="ORF">FKW44_014056</name>
</gene>
<evidence type="ECO:0000256" key="1">
    <source>
        <dbReference type="SAM" id="MobiDB-lite"/>
    </source>
</evidence>
<keyword evidence="4" id="KW-1185">Reference proteome</keyword>
<name>A0A7T8GYM5_CALRO</name>
<dbReference type="SUPFAM" id="SSF56219">
    <property type="entry name" value="DNase I-like"/>
    <property type="match status" value="1"/>
</dbReference>
<dbReference type="AlphaFoldDB" id="A0A7T8GYM5"/>
<dbReference type="Pfam" id="PF00078">
    <property type="entry name" value="RVT_1"/>
    <property type="match status" value="1"/>
</dbReference>
<dbReference type="SUPFAM" id="SSF56672">
    <property type="entry name" value="DNA/RNA polymerases"/>
    <property type="match status" value="1"/>
</dbReference>
<organism evidence="3 4">
    <name type="scientific">Caligus rogercresseyi</name>
    <name type="common">Sea louse</name>
    <dbReference type="NCBI Taxonomy" id="217165"/>
    <lineage>
        <taxon>Eukaryota</taxon>
        <taxon>Metazoa</taxon>
        <taxon>Ecdysozoa</taxon>
        <taxon>Arthropoda</taxon>
        <taxon>Crustacea</taxon>
        <taxon>Multicrustacea</taxon>
        <taxon>Hexanauplia</taxon>
        <taxon>Copepoda</taxon>
        <taxon>Siphonostomatoida</taxon>
        <taxon>Caligidae</taxon>
        <taxon>Caligus</taxon>
    </lineage>
</organism>
<accession>A0A7T8GYM5</accession>
<dbReference type="GO" id="GO:0071897">
    <property type="term" value="P:DNA biosynthetic process"/>
    <property type="evidence" value="ECO:0007669"/>
    <property type="project" value="UniProtKB-ARBA"/>
</dbReference>
<reference evidence="4" key="1">
    <citation type="submission" date="2021-01" db="EMBL/GenBank/DDBJ databases">
        <title>Caligus Genome Assembly.</title>
        <authorList>
            <person name="Gallardo-Escarate C."/>
        </authorList>
    </citation>
    <scope>NUCLEOTIDE SEQUENCE [LARGE SCALE GENOMIC DNA]</scope>
</reference>
<proteinExistence type="predicted"/>
<dbReference type="Gene3D" id="3.60.10.10">
    <property type="entry name" value="Endonuclease/exonuclease/phosphatase"/>
    <property type="match status" value="1"/>
</dbReference>
<feature type="region of interest" description="Disordered" evidence="1">
    <location>
        <begin position="138"/>
        <end position="164"/>
    </location>
</feature>
<dbReference type="Proteomes" id="UP000595437">
    <property type="component" value="Chromosome 9"/>
</dbReference>
<sequence length="1117" mass="122526">MSDTAIDEPMGPSGQCGENQLAPAQINAPKHTWTFVVIRPVSVISQLGRSAPNSSPSPNKLRERLPLSECLVPLPGDHATKQATATATPTRAHLHPTILQTDSAGNSLAGRMDGFTHGVHAGPSHFAFRRDSYVPYGANNTLPRSRGTKRFPSPRTNRQGNSRPYCKSPSLKICTWNVAGLSGTKELHLAYLLDRKDIDIAVITETELASSNGTFITNGFVTFEPLAMEYKRILTLVKTDLAMRYNAKLRSDLMSSHVQTVWIELSLPNHSILVGGVYREWTSSKIKSFLNEKDRLDVIINQARSATRMSKRVLILGDFNLDTMRYNDRSYSRKNLLQILGDGMKDASLDYATTEATWKSYGKFNGEHRISCLDHVYFAGLDCNVEVLKDTTTDHRPVLAKILVPSGKTGTRSIERRNFKAIQLQELEDALQKWPWTTIYSIEDVDTVHQFLIDGITEALNEVAPTKTIKVKTGRSLYLASDTLELMRKRDRASGSEYRRIRNQVSSLVKRDRICTNMGELRKSPNDPKVLWRLANEAIGKSSVSLPASLEVNGISTMDNAETATAVNKFYIDKVIKLRHGLPSLKPPPSSWPKSSAPFSFSFASAGKIAKVVKAMRATEALGVDGIPVSVLKKGIEVLAGPISHLVNRSLASGTVPTALKLSNVLPIYKGKGKSAADPASYRPVCILPALSKILETVVKTDFEIHLAKTEALPNTQFGFRRGRSTTTALATAHAKWLKAKQRGKVVGVLGFDLSAAFDTVDQLQLLPKLKKLGIEGMQLEWFKSYLSGGSQRVVWNGAESDFLNVKYGVRQGSILGPILYLVLVADVTSCVGIGDEENSSYADDFFLWAVGDSLEEVGLLLETKADAFSKYAGGNDPIHDWGQSQEKDTSAFTIRVGGVELHPSDEIEFLGVKFDSDFTTAPHNAYVVKAAKQRAALISRLAVHIPRGKYLRQLARGLMVGKLSYAAAVVTTPRFDKNKEPDAAHRAVQVAINDVARSIAGCRRRDHIRIEDLLSIAKIPSLNEITVMAVAVETWKCFHSNDGGCGARNPIGDLVFPTPKRPTRSTTSVACPLRGGTDTFASHAVSVWNNFESLRSARTLAAARDVARTIGRSTPI</sequence>